<evidence type="ECO:0000313" key="2">
    <source>
        <dbReference type="Proteomes" id="UP001241537"/>
    </source>
</evidence>
<evidence type="ECO:0000313" key="1">
    <source>
        <dbReference type="EMBL" id="MDQ0152258.1"/>
    </source>
</evidence>
<proteinExistence type="predicted"/>
<comment type="caution">
    <text evidence="1">The sequence shown here is derived from an EMBL/GenBank/DDBJ whole genome shotgun (WGS) entry which is preliminary data.</text>
</comment>
<dbReference type="EMBL" id="JAUSTO010000004">
    <property type="protein sequence ID" value="MDQ0152258.1"/>
    <property type="molecule type" value="Genomic_DNA"/>
</dbReference>
<dbReference type="Proteomes" id="UP001241537">
    <property type="component" value="Unassembled WGS sequence"/>
</dbReference>
<reference evidence="1" key="1">
    <citation type="submission" date="2023-07" db="EMBL/GenBank/DDBJ databases">
        <title>Genomic Encyclopedia of Type Strains, Phase IV (KMG-IV): sequencing the most valuable type-strain genomes for metagenomic binning, comparative biology and taxonomic classification.</title>
        <authorList>
            <person name="Goeker M."/>
        </authorList>
    </citation>
    <scope>NUCLEOTIDE SEQUENCE</scope>
    <source>
        <strain evidence="1">DSM 19659</strain>
    </source>
</reference>
<protein>
    <submittedName>
        <fullName evidence="1">Uncharacterized protein</fullName>
    </submittedName>
</protein>
<keyword evidence="2" id="KW-1185">Reference proteome</keyword>
<dbReference type="RefSeq" id="WP_106611125.1">
    <property type="nucleotide sequence ID" value="NZ_JAUSTO010000004.1"/>
</dbReference>
<dbReference type="AlphaFoldDB" id="A0AAE4AJW6"/>
<organism evidence="1 2">
    <name type="scientific">Moryella indoligenes</name>
    <dbReference type="NCBI Taxonomy" id="371674"/>
    <lineage>
        <taxon>Bacteria</taxon>
        <taxon>Bacillati</taxon>
        <taxon>Bacillota</taxon>
        <taxon>Clostridia</taxon>
        <taxon>Lachnospirales</taxon>
        <taxon>Lachnospiraceae</taxon>
        <taxon>Moryella</taxon>
    </lineage>
</organism>
<sequence>MKDIAYSRMPLYSMVRETMDLSYGRNYLFLLFFEGTVEKGFYIDPYEENRLTMFQSCKELEQKIERLIICLQEQDRRGELVKCCNRWIKRGLPENISAALCFSVLPDGTWKGRIYCSSEGEESYFTGRHELRELLKIKFCDHSDVE</sequence>
<gene>
    <name evidence="1" type="ORF">J2S20_000943</name>
</gene>
<accession>A0AAE4AJW6</accession>
<name>A0AAE4AJW6_9FIRM</name>